<dbReference type="SUPFAM" id="SSF52833">
    <property type="entry name" value="Thioredoxin-like"/>
    <property type="match status" value="1"/>
</dbReference>
<dbReference type="AlphaFoldDB" id="A0A543EH83"/>
<reference evidence="5 6" key="1">
    <citation type="submission" date="2019-06" db="EMBL/GenBank/DDBJ databases">
        <title>Sorghum-associated microbial communities from plants grown in Nebraska, USA.</title>
        <authorList>
            <person name="Schachtman D."/>
        </authorList>
    </citation>
    <scope>NUCLEOTIDE SEQUENCE [LARGE SCALE GENOMIC DNA]</scope>
    <source>
        <strain evidence="5 6">110</strain>
    </source>
</reference>
<evidence type="ECO:0000259" key="4">
    <source>
        <dbReference type="PROSITE" id="PS51352"/>
    </source>
</evidence>
<dbReference type="InterPro" id="IPR036249">
    <property type="entry name" value="Thioredoxin-like_sf"/>
</dbReference>
<evidence type="ECO:0000256" key="2">
    <source>
        <dbReference type="ARBA" id="ARBA00022748"/>
    </source>
</evidence>
<evidence type="ECO:0000256" key="1">
    <source>
        <dbReference type="ARBA" id="ARBA00004196"/>
    </source>
</evidence>
<dbReference type="CDD" id="cd02966">
    <property type="entry name" value="TlpA_like_family"/>
    <property type="match status" value="1"/>
</dbReference>
<keyword evidence="2" id="KW-0201">Cytochrome c-type biogenesis</keyword>
<dbReference type="InterPro" id="IPR013740">
    <property type="entry name" value="Redoxin"/>
</dbReference>
<sequence length="216" mass="24572">MIKILTLYWQGIKRKNMENMKTWSRKNGSTVVLTLLFIIILVNKDAKAWLMRQVASTGILNSSISESKETQNVSAKVSYAGFMLKNEEGKIIDTPALQNKVVFINFWASWCPPCRAEFPSVQKLYDQYKNNPDMVFLTVNLDDNVNLGKSYLKEKGFTVPFLTPAGNIPDVLYSGSLPTTVVLDRKGEIRLHHKGLADYSKDSFYKQIDELLNQKP</sequence>
<comment type="subcellular location">
    <subcellularLocation>
        <location evidence="1">Cell envelope</location>
    </subcellularLocation>
</comment>
<evidence type="ECO:0000313" key="5">
    <source>
        <dbReference type="EMBL" id="TQM20943.1"/>
    </source>
</evidence>
<dbReference type="InterPro" id="IPR050553">
    <property type="entry name" value="Thioredoxin_ResA/DsbE_sf"/>
</dbReference>
<name>A0A543EH83_9FLAO</name>
<dbReference type="GO" id="GO:0017004">
    <property type="term" value="P:cytochrome complex assembly"/>
    <property type="evidence" value="ECO:0007669"/>
    <property type="project" value="UniProtKB-KW"/>
</dbReference>
<dbReference type="GO" id="GO:0016491">
    <property type="term" value="F:oxidoreductase activity"/>
    <property type="evidence" value="ECO:0007669"/>
    <property type="project" value="InterPro"/>
</dbReference>
<comment type="caution">
    <text evidence="5">The sequence shown here is derived from an EMBL/GenBank/DDBJ whole genome shotgun (WGS) entry which is preliminary data.</text>
</comment>
<dbReference type="EMBL" id="VFPD01000001">
    <property type="protein sequence ID" value="TQM20943.1"/>
    <property type="molecule type" value="Genomic_DNA"/>
</dbReference>
<keyword evidence="3" id="KW-0676">Redox-active center</keyword>
<dbReference type="PANTHER" id="PTHR42852">
    <property type="entry name" value="THIOL:DISULFIDE INTERCHANGE PROTEIN DSBE"/>
    <property type="match status" value="1"/>
</dbReference>
<accession>A0A543EH83</accession>
<evidence type="ECO:0000313" key="6">
    <source>
        <dbReference type="Proteomes" id="UP000316437"/>
    </source>
</evidence>
<protein>
    <submittedName>
        <fullName evidence="5">Thiol-disulfide isomerase/thioredoxin</fullName>
    </submittedName>
</protein>
<dbReference type="PROSITE" id="PS00194">
    <property type="entry name" value="THIOREDOXIN_1"/>
    <property type="match status" value="1"/>
</dbReference>
<keyword evidence="6" id="KW-1185">Reference proteome</keyword>
<dbReference type="Proteomes" id="UP000316437">
    <property type="component" value="Unassembled WGS sequence"/>
</dbReference>
<dbReference type="PANTHER" id="PTHR42852:SF17">
    <property type="entry name" value="THIOREDOXIN-LIKE PROTEIN HI_1115"/>
    <property type="match status" value="1"/>
</dbReference>
<dbReference type="GO" id="GO:0016853">
    <property type="term" value="F:isomerase activity"/>
    <property type="evidence" value="ECO:0007669"/>
    <property type="project" value="UniProtKB-KW"/>
</dbReference>
<dbReference type="GO" id="GO:0030313">
    <property type="term" value="C:cell envelope"/>
    <property type="evidence" value="ECO:0007669"/>
    <property type="project" value="UniProtKB-SubCell"/>
</dbReference>
<evidence type="ECO:0000256" key="3">
    <source>
        <dbReference type="ARBA" id="ARBA00023284"/>
    </source>
</evidence>
<proteinExistence type="predicted"/>
<dbReference type="Gene3D" id="3.40.30.10">
    <property type="entry name" value="Glutaredoxin"/>
    <property type="match status" value="1"/>
</dbReference>
<feature type="domain" description="Thioredoxin" evidence="4">
    <location>
        <begin position="73"/>
        <end position="213"/>
    </location>
</feature>
<keyword evidence="5" id="KW-0413">Isomerase</keyword>
<gene>
    <name evidence="5" type="ORF">FB551_0621</name>
</gene>
<dbReference type="InterPro" id="IPR013766">
    <property type="entry name" value="Thioredoxin_domain"/>
</dbReference>
<organism evidence="5 6">
    <name type="scientific">Chryseobacterium aquifrigidense</name>
    <dbReference type="NCBI Taxonomy" id="558021"/>
    <lineage>
        <taxon>Bacteria</taxon>
        <taxon>Pseudomonadati</taxon>
        <taxon>Bacteroidota</taxon>
        <taxon>Flavobacteriia</taxon>
        <taxon>Flavobacteriales</taxon>
        <taxon>Weeksellaceae</taxon>
        <taxon>Chryseobacterium group</taxon>
        <taxon>Chryseobacterium</taxon>
    </lineage>
</organism>
<dbReference type="InterPro" id="IPR017937">
    <property type="entry name" value="Thioredoxin_CS"/>
</dbReference>
<dbReference type="Pfam" id="PF08534">
    <property type="entry name" value="Redoxin"/>
    <property type="match status" value="1"/>
</dbReference>
<dbReference type="PROSITE" id="PS51352">
    <property type="entry name" value="THIOREDOXIN_2"/>
    <property type="match status" value="1"/>
</dbReference>